<reference evidence="3" key="1">
    <citation type="submission" date="2012-06" db="EMBL/GenBank/DDBJ databases">
        <title>The complete genome of Belliella baltica DSM 15883.</title>
        <authorList>
            <person name="Lucas S."/>
            <person name="Copeland A."/>
            <person name="Lapidus A."/>
            <person name="Goodwin L."/>
            <person name="Pitluck S."/>
            <person name="Peters L."/>
            <person name="Mikhailova N."/>
            <person name="Davenport K."/>
            <person name="Kyrpides N."/>
            <person name="Mavromatis K."/>
            <person name="Pagani I."/>
            <person name="Ivanova N."/>
            <person name="Ovchinnikova G."/>
            <person name="Zeytun A."/>
            <person name="Detter J.C."/>
            <person name="Han C."/>
            <person name="Land M."/>
            <person name="Hauser L."/>
            <person name="Markowitz V."/>
            <person name="Cheng J.-F."/>
            <person name="Hugenholtz P."/>
            <person name="Woyke T."/>
            <person name="Wu D."/>
            <person name="Tindall B."/>
            <person name="Pomrenke H."/>
            <person name="Brambilla E."/>
            <person name="Klenk H.-P."/>
            <person name="Eisen J.A."/>
        </authorList>
    </citation>
    <scope>NUCLEOTIDE SEQUENCE [LARGE SCALE GENOMIC DNA]</scope>
    <source>
        <strain evidence="3">DSM 15883 / CIP 108006 / LMG 21964 / BA134</strain>
    </source>
</reference>
<dbReference type="eggNOG" id="COG1807">
    <property type="taxonomic scope" value="Bacteria"/>
</dbReference>
<keyword evidence="1" id="KW-1133">Transmembrane helix</keyword>
<feature type="transmembrane region" description="Helical" evidence="1">
    <location>
        <begin position="321"/>
        <end position="341"/>
    </location>
</feature>
<evidence type="ECO:0000256" key="1">
    <source>
        <dbReference type="SAM" id="Phobius"/>
    </source>
</evidence>
<dbReference type="OrthoDB" id="828203at2"/>
<feature type="transmembrane region" description="Helical" evidence="1">
    <location>
        <begin position="385"/>
        <end position="405"/>
    </location>
</feature>
<feature type="transmembrane region" description="Helical" evidence="1">
    <location>
        <begin position="157"/>
        <end position="187"/>
    </location>
</feature>
<dbReference type="STRING" id="866536.Belba_3174"/>
<protein>
    <submittedName>
        <fullName evidence="2">Uncharacterized protein</fullName>
    </submittedName>
</protein>
<dbReference type="RefSeq" id="WP_014773630.1">
    <property type="nucleotide sequence ID" value="NC_018010.1"/>
</dbReference>
<proteinExistence type="predicted"/>
<feature type="transmembrane region" description="Helical" evidence="1">
    <location>
        <begin position="266"/>
        <end position="284"/>
    </location>
</feature>
<evidence type="ECO:0000313" key="2">
    <source>
        <dbReference type="EMBL" id="AFL85686.1"/>
    </source>
</evidence>
<name>I3Z8W8_BELBD</name>
<dbReference type="AlphaFoldDB" id="I3Z8W8"/>
<dbReference type="EMBL" id="CP003281">
    <property type="protein sequence ID" value="AFL85686.1"/>
    <property type="molecule type" value="Genomic_DNA"/>
</dbReference>
<evidence type="ECO:0000313" key="3">
    <source>
        <dbReference type="Proteomes" id="UP000006050"/>
    </source>
</evidence>
<keyword evidence="1" id="KW-0812">Transmembrane</keyword>
<keyword evidence="3" id="KW-1185">Reference proteome</keyword>
<organism evidence="2 3">
    <name type="scientific">Belliella baltica (strain DSM 15883 / CIP 108006 / LMG 21964 / BA134)</name>
    <dbReference type="NCBI Taxonomy" id="866536"/>
    <lineage>
        <taxon>Bacteria</taxon>
        <taxon>Pseudomonadati</taxon>
        <taxon>Bacteroidota</taxon>
        <taxon>Cytophagia</taxon>
        <taxon>Cytophagales</taxon>
        <taxon>Cyclobacteriaceae</taxon>
        <taxon>Belliella</taxon>
    </lineage>
</organism>
<dbReference type="HOGENOM" id="CLU_516459_0_0_10"/>
<feature type="transmembrane region" description="Helical" evidence="1">
    <location>
        <begin position="12"/>
        <end position="30"/>
    </location>
</feature>
<feature type="transmembrane region" description="Helical" evidence="1">
    <location>
        <begin position="86"/>
        <end position="103"/>
    </location>
</feature>
<feature type="transmembrane region" description="Helical" evidence="1">
    <location>
        <begin position="291"/>
        <end position="309"/>
    </location>
</feature>
<dbReference type="KEGG" id="bbd:Belba_3174"/>
<keyword evidence="1" id="KW-0472">Membrane</keyword>
<dbReference type="Proteomes" id="UP000006050">
    <property type="component" value="Chromosome"/>
</dbReference>
<accession>I3Z8W8</accession>
<feature type="transmembrane region" description="Helical" evidence="1">
    <location>
        <begin position="199"/>
        <end position="218"/>
    </location>
</feature>
<sequence>MIQHKSSTWFQSPILWSGAIFLCAFWYWGYDGITFSDDVYYITTGHAFWQGNDVLSDYHFSSRFGSYIFSGLMTFLFGFSDRAGSLASLFAYLVTLFLIVKIVPKKRQQFWAVIFFVTQVYLLHFLTKVYPDSLLVFWAILIPFVASYRHVHPITSSFLLVIALLMGFMTKETIVFLFPFPLFILFLDWKSKLLGKFHLYFGVLSICFSILYLGYYWWEFGDPFFRIQSVHQGHYISEYTFFDKDLSSMLWRISFSPLLTFIERGYWLWIILSIPAIFTGLKKYENIKTEFAIAICCMLAGFWWMTTSLEYYNPLYLNPRHLIILVPLLAVLIGLGASSWLDDPKTRNITVAMILVGSFLGMAIGDWKQAVFLSVFASVLWSRDIWKGTFQQAILVILLVVPAIYSARYQHQLKGYDHFKNSLEDALRSEEEVIVVNNFVEFSKEVLLPFQPEHQASLFPIERLNEFEELAPEKFTLIIYSYYKHAYPKEIPDVVDFLDLVEEMGYEVIEEKEDRWVKVFRFLEGGK</sequence>
<feature type="transmembrane region" description="Helical" evidence="1">
    <location>
        <begin position="348"/>
        <end position="365"/>
    </location>
</feature>
<gene>
    <name evidence="2" type="ordered locus">Belba_3174</name>
</gene>